<dbReference type="RefSeq" id="XP_028151195.1">
    <property type="nucleotide sequence ID" value="XM_028295394.1"/>
</dbReference>
<gene>
    <name evidence="2" type="primary">LOC114344563</name>
</gene>
<reference evidence="2" key="1">
    <citation type="submission" date="2025-08" db="UniProtKB">
        <authorList>
            <consortium name="RefSeq"/>
        </authorList>
    </citation>
    <scope>IDENTIFICATION</scope>
    <source>
        <tissue evidence="2">Whole insect</tissue>
    </source>
</reference>
<evidence type="ECO:0000313" key="2">
    <source>
        <dbReference type="RefSeq" id="XP_028151195.1"/>
    </source>
</evidence>
<feature type="region of interest" description="Disordered" evidence="1">
    <location>
        <begin position="1"/>
        <end position="102"/>
    </location>
</feature>
<accession>A0A6P7H5D7</accession>
<protein>
    <submittedName>
        <fullName evidence="2">Uncharacterized protein LOC114344563</fullName>
    </submittedName>
</protein>
<name>A0A6P7H5D7_DIAVI</name>
<dbReference type="InParanoid" id="A0A6P7H5D7"/>
<feature type="compositionally biased region" description="Polar residues" evidence="1">
    <location>
        <begin position="1"/>
        <end position="29"/>
    </location>
</feature>
<dbReference type="AlphaFoldDB" id="A0A6P7H5D7"/>
<proteinExistence type="predicted"/>
<feature type="compositionally biased region" description="Basic and acidic residues" evidence="1">
    <location>
        <begin position="74"/>
        <end position="83"/>
    </location>
</feature>
<sequence length="102" mass="11503">MGSASSGETNPMDNNISQTLNTKQMSSSIKLLPSDHEKSQPLGLLKETGLTSEENSSEPRKPSKKKKPKRKEKTLRQQYDELKSQGGNYFNFNNHKISHNKL</sequence>
<feature type="compositionally biased region" description="Basic residues" evidence="1">
    <location>
        <begin position="62"/>
        <end position="73"/>
    </location>
</feature>
<organism evidence="2">
    <name type="scientific">Diabrotica virgifera virgifera</name>
    <name type="common">western corn rootworm</name>
    <dbReference type="NCBI Taxonomy" id="50390"/>
    <lineage>
        <taxon>Eukaryota</taxon>
        <taxon>Metazoa</taxon>
        <taxon>Ecdysozoa</taxon>
        <taxon>Arthropoda</taxon>
        <taxon>Hexapoda</taxon>
        <taxon>Insecta</taxon>
        <taxon>Pterygota</taxon>
        <taxon>Neoptera</taxon>
        <taxon>Endopterygota</taxon>
        <taxon>Coleoptera</taxon>
        <taxon>Polyphaga</taxon>
        <taxon>Cucujiformia</taxon>
        <taxon>Chrysomeloidea</taxon>
        <taxon>Chrysomelidae</taxon>
        <taxon>Galerucinae</taxon>
        <taxon>Diabroticina</taxon>
        <taxon>Diabroticites</taxon>
        <taxon>Diabrotica</taxon>
    </lineage>
</organism>
<evidence type="ECO:0000256" key="1">
    <source>
        <dbReference type="SAM" id="MobiDB-lite"/>
    </source>
</evidence>
<feature type="compositionally biased region" description="Polar residues" evidence="1">
    <location>
        <begin position="85"/>
        <end position="95"/>
    </location>
</feature>